<evidence type="ECO:0000313" key="2">
    <source>
        <dbReference type="Proteomes" id="UP000268033"/>
    </source>
</evidence>
<keyword evidence="2" id="KW-1185">Reference proteome</keyword>
<organism evidence="1 2">
    <name type="scientific">Gallaecimonas pentaromativorans</name>
    <dbReference type="NCBI Taxonomy" id="584787"/>
    <lineage>
        <taxon>Bacteria</taxon>
        <taxon>Pseudomonadati</taxon>
        <taxon>Pseudomonadota</taxon>
        <taxon>Gammaproteobacteria</taxon>
        <taxon>Enterobacterales</taxon>
        <taxon>Gallaecimonadaceae</taxon>
        <taxon>Gallaecimonas</taxon>
    </lineage>
</organism>
<protein>
    <submittedName>
        <fullName evidence="1">Uncharacterized protein</fullName>
    </submittedName>
</protein>
<gene>
    <name evidence="1" type="ORF">EDC28_1026</name>
</gene>
<comment type="caution">
    <text evidence="1">The sequence shown here is derived from an EMBL/GenBank/DDBJ whole genome shotgun (WGS) entry which is preliminary data.</text>
</comment>
<dbReference type="Proteomes" id="UP000268033">
    <property type="component" value="Unassembled WGS sequence"/>
</dbReference>
<evidence type="ECO:0000313" key="1">
    <source>
        <dbReference type="EMBL" id="ROQ29642.1"/>
    </source>
</evidence>
<dbReference type="AlphaFoldDB" id="A0A3N1PDV4"/>
<name>A0A3N1PDV4_9GAMM</name>
<dbReference type="EMBL" id="RJUL01000002">
    <property type="protein sequence ID" value="ROQ29642.1"/>
    <property type="molecule type" value="Genomic_DNA"/>
</dbReference>
<proteinExistence type="predicted"/>
<reference evidence="1 2" key="1">
    <citation type="submission" date="2018-11" db="EMBL/GenBank/DDBJ databases">
        <title>Genomic Encyclopedia of Type Strains, Phase IV (KMG-IV): sequencing the most valuable type-strain genomes for metagenomic binning, comparative biology and taxonomic classification.</title>
        <authorList>
            <person name="Goeker M."/>
        </authorList>
    </citation>
    <scope>NUCLEOTIDE SEQUENCE [LARGE SCALE GENOMIC DNA]</scope>
    <source>
        <strain evidence="1 2">DSM 21945</strain>
    </source>
</reference>
<sequence length="36" mass="4327">MLLTSRAEWLYGWTVYLLGQQTQAIYDDKERSFFPV</sequence>
<accession>A0A3N1PDV4</accession>